<evidence type="ECO:0000313" key="1">
    <source>
        <dbReference type="EMBL" id="SMY38163.1"/>
    </source>
</evidence>
<dbReference type="SUPFAM" id="SSF88713">
    <property type="entry name" value="Glycoside hydrolase/deacetylase"/>
    <property type="match status" value="1"/>
</dbReference>
<dbReference type="EMBL" id="FYAK01000011">
    <property type="protein sequence ID" value="SMY38163.1"/>
    <property type="molecule type" value="Genomic_DNA"/>
</dbReference>
<reference evidence="2" key="1">
    <citation type="submission" date="2017-06" db="EMBL/GenBank/DDBJ databases">
        <authorList>
            <person name="Rodrigo-Torres L."/>
            <person name="Arahal R.D."/>
            <person name="Lucena T."/>
        </authorList>
    </citation>
    <scope>NUCLEOTIDE SEQUENCE [LARGE SCALE GENOMIC DNA]</scope>
    <source>
        <strain evidence="2">CECT 9190</strain>
    </source>
</reference>
<dbReference type="AlphaFoldDB" id="A0A1Y6MNQ1"/>
<organism evidence="1 2">
    <name type="scientific">Photobacterium malacitanum</name>
    <dbReference type="NCBI Taxonomy" id="2204294"/>
    <lineage>
        <taxon>Bacteria</taxon>
        <taxon>Pseudomonadati</taxon>
        <taxon>Pseudomonadota</taxon>
        <taxon>Gammaproteobacteria</taxon>
        <taxon>Vibrionales</taxon>
        <taxon>Vibrionaceae</taxon>
        <taxon>Photobacterium</taxon>
    </lineage>
</organism>
<dbReference type="Proteomes" id="UP000195963">
    <property type="component" value="Unassembled WGS sequence"/>
</dbReference>
<dbReference type="Gene3D" id="3.20.20.370">
    <property type="entry name" value="Glycoside hydrolase/deacetylase"/>
    <property type="match status" value="1"/>
</dbReference>
<dbReference type="InterPro" id="IPR011330">
    <property type="entry name" value="Glyco_hydro/deAcase_b/a-brl"/>
</dbReference>
<sequence length="317" mass="36577">MNGIFIISIDFELMWGVFDKRRIRSYGNNIIGARKAIPKILNLFKLNNIHASWATVGFLFANNKNEIIKYLPDKMPSYENNRYNPYDYLSNCVGDSEKTDPYHFAPSLIKLILENNGQEISSHTFSHYYCLEKGQTLEQFDADTKSLLAIATDNDINIKSIVFPRNQFSDDYLKVCKKHNINIYRSNPNSFIYQEKSQNQRSNLVRGFKAFDSVLPIDGYHGYKTSITNGMTNISASRFLRPISRTMPSLVSALLLRRVLVEMEHAAINGHCYHLWWHPHNFGSDVELNINHLSKIIDKYKILNEKYGMVSKNMSGV</sequence>
<keyword evidence="2" id="KW-1185">Reference proteome</keyword>
<evidence type="ECO:0000313" key="2">
    <source>
        <dbReference type="Proteomes" id="UP000195963"/>
    </source>
</evidence>
<name>A0A1Y6MNQ1_9GAMM</name>
<accession>A0A1Y6MNQ1</accession>
<protein>
    <submittedName>
        <fullName evidence="1">Polysaccharide deacetylase</fullName>
    </submittedName>
</protein>
<proteinExistence type="predicted"/>
<dbReference type="GO" id="GO:0005975">
    <property type="term" value="P:carbohydrate metabolic process"/>
    <property type="evidence" value="ECO:0007669"/>
    <property type="project" value="InterPro"/>
</dbReference>
<gene>
    <name evidence="1" type="ORF">PMAL9190_03396</name>
</gene>
<dbReference type="RefSeq" id="WP_087846192.1">
    <property type="nucleotide sequence ID" value="NZ_FYAK01000011.1"/>
</dbReference>
<dbReference type="CDD" id="cd10929">
    <property type="entry name" value="CE4_u5"/>
    <property type="match status" value="1"/>
</dbReference>